<gene>
    <name evidence="2" type="ORF">K0504_00250</name>
</gene>
<dbReference type="InterPro" id="IPR046524">
    <property type="entry name" value="DUF6701"/>
</dbReference>
<accession>A0ABS7EB66</accession>
<dbReference type="RefSeq" id="WP_220102140.1">
    <property type="nucleotide sequence ID" value="NZ_JAHZSS010000001.1"/>
</dbReference>
<protein>
    <recommendedName>
        <fullName evidence="1">DUF6701 domain-containing protein</fullName>
    </recommendedName>
</protein>
<keyword evidence="3" id="KW-1185">Reference proteome</keyword>
<feature type="domain" description="DUF6701" evidence="1">
    <location>
        <begin position="501"/>
        <end position="1113"/>
    </location>
</feature>
<evidence type="ECO:0000313" key="3">
    <source>
        <dbReference type="Proteomes" id="UP001166251"/>
    </source>
</evidence>
<reference evidence="2" key="1">
    <citation type="submission" date="2021-07" db="EMBL/GenBank/DDBJ databases">
        <title>Neiella marina sp. nov., isolated from the intestinal content of sea cucumber Apostichopus japonicus.</title>
        <authorList>
            <person name="Bai X."/>
        </authorList>
    </citation>
    <scope>NUCLEOTIDE SEQUENCE</scope>
    <source>
        <strain evidence="2">126</strain>
    </source>
</reference>
<evidence type="ECO:0000313" key="2">
    <source>
        <dbReference type="EMBL" id="MBW8189449.1"/>
    </source>
</evidence>
<proteinExistence type="predicted"/>
<dbReference type="EMBL" id="JAHZSS010000001">
    <property type="protein sequence ID" value="MBW8189449.1"/>
    <property type="molecule type" value="Genomic_DNA"/>
</dbReference>
<comment type="caution">
    <text evidence="2">The sequence shown here is derived from an EMBL/GenBank/DDBJ whole genome shotgun (WGS) entry which is preliminary data.</text>
</comment>
<dbReference type="PROSITE" id="PS51257">
    <property type="entry name" value="PROKAR_LIPOPROTEIN"/>
    <property type="match status" value="1"/>
</dbReference>
<dbReference type="Pfam" id="PF20419">
    <property type="entry name" value="DUF6701"/>
    <property type="match status" value="1"/>
</dbReference>
<evidence type="ECO:0000259" key="1">
    <source>
        <dbReference type="Pfam" id="PF20419"/>
    </source>
</evidence>
<organism evidence="2 3">
    <name type="scientific">Neiella holothuriorum</name>
    <dbReference type="NCBI Taxonomy" id="2870530"/>
    <lineage>
        <taxon>Bacteria</taxon>
        <taxon>Pseudomonadati</taxon>
        <taxon>Pseudomonadota</taxon>
        <taxon>Gammaproteobacteria</taxon>
        <taxon>Alteromonadales</taxon>
        <taxon>Echinimonadaceae</taxon>
        <taxon>Neiella</taxon>
    </lineage>
</organism>
<sequence>MIGWRRVVVFALSGWLALWPVQYAIAASCNVVLSKALQGVQEKKNGNNTGAFFTQNNSSSRIHNVVGQQFDFARVNGWLTPSGCNDGSGNEFQCQISGDTGVRGNPVPDIPQNNQSDSINAYGGITAYLGVPEWLAPFLSDDYLVNSDHRYKDIDVGGTVYFWGGPGANENSKGYIEYSVDRVNLYGGVISVPPGDFLVAKSFEIPGGSFEPQGDERPDGWDDFLSGFSSTERAAFYDELIAQGFRSTESSSYIFFERILYRFLSITLSGLEDFLWPLDHISSTTRVRLNSDLNINNAAARMNDATGAQSKNLVVHTSEKMEMSGGVFRGSLIQTDEDSQSQNITLVMNNSSASFYGMASVEAGFEMTGGNFYYDPTVLDADFDDICDGDSADIDIELEIAREVALTCEVVDVTVRVNNGGSIYDSFEGGVNIETTSDDGNWVTAGYGLNGSVTDLGDGDIRYNFVDADNGEITIGFSHPSLGLVSMQASDENGDVFSNSDAIEFVPEALTVSFNPDEYPVANEPFELVIHAVKTSDDDPSECVSDIDYSGDKTIGLTMRYIDNELADKEVLTVAGDEVPEISSGNDLTLNVNFDGGESDPLSDVNYADVGGIGVTATDKDFDDEFPDQPPLTGEGTTTVIPYAVEFLDIRTQPDDAACGNTNLAGTASDTDKGFGAAGEPFEALISGLIANCDASGNSCNVDDVSCAAPNFKAAVSFNHELDSPTGGVLGQLTDSQIASDDFVLGSAVAKDFAYDEVGSINLQLNVSNWSGLADVNYQHELVVGRFYPAYLERTVDEVRSLPNHTPACVAGDFSYLSDPNQQISFELTAYSADGEITENYDNDSLGYVNVAEAPTYLLFDGDTELSDRLVGLPDPLTWDNGVVTVEDDSFGVARAVSPDGQFVAPLLGMALYGGDDETFDEDELDYQCGDSSCDEAAIDLLEQSLAELRYGRLVASNGYSPESLALHVPLRGEYWYDPSNLVAGDEYFTNNGDDNCTEISFADMSFSPDKSSSDEIAIGSGTSTVALTRDQSGYGQTAVMQDGRLWIRYTAPNDVGSATHYVGEGGDSLPVTSWPVWLRYDWDGDGNDDEAVNGVATFGRTRGSDRVISRREL</sequence>
<name>A0ABS7EB66_9GAMM</name>
<dbReference type="Proteomes" id="UP001166251">
    <property type="component" value="Unassembled WGS sequence"/>
</dbReference>